<accession>A0ABU0TD47</accession>
<comment type="caution">
    <text evidence="1">The sequence shown here is derived from an EMBL/GenBank/DDBJ whole genome shotgun (WGS) entry which is preliminary data.</text>
</comment>
<evidence type="ECO:0000313" key="2">
    <source>
        <dbReference type="Proteomes" id="UP001225072"/>
    </source>
</evidence>
<dbReference type="EMBL" id="JAUTAL010000001">
    <property type="protein sequence ID" value="MDQ1094993.1"/>
    <property type="molecule type" value="Genomic_DNA"/>
</dbReference>
<reference evidence="1 2" key="1">
    <citation type="submission" date="2023-07" db="EMBL/GenBank/DDBJ databases">
        <title>Functional and genomic diversity of the sorghum phyllosphere microbiome.</title>
        <authorList>
            <person name="Shade A."/>
        </authorList>
    </citation>
    <scope>NUCLEOTIDE SEQUENCE [LARGE SCALE GENOMIC DNA]</scope>
    <source>
        <strain evidence="1 2">SORGH_AS_1064</strain>
    </source>
</reference>
<protein>
    <recommendedName>
        <fullName evidence="3">Phosphate ABC transporter substrate-binding protein</fullName>
    </recommendedName>
</protein>
<organism evidence="1 2">
    <name type="scientific">Chryseobacterium camelliae</name>
    <dbReference type="NCBI Taxonomy" id="1265445"/>
    <lineage>
        <taxon>Bacteria</taxon>
        <taxon>Pseudomonadati</taxon>
        <taxon>Bacteroidota</taxon>
        <taxon>Flavobacteriia</taxon>
        <taxon>Flavobacteriales</taxon>
        <taxon>Weeksellaceae</taxon>
        <taxon>Chryseobacterium group</taxon>
        <taxon>Chryseobacterium</taxon>
    </lineage>
</organism>
<gene>
    <name evidence="1" type="ORF">QE404_000140</name>
</gene>
<proteinExistence type="predicted"/>
<evidence type="ECO:0000313" key="1">
    <source>
        <dbReference type="EMBL" id="MDQ1094993.1"/>
    </source>
</evidence>
<name>A0ABU0TD47_9FLAO</name>
<dbReference type="RefSeq" id="WP_307445332.1">
    <property type="nucleotide sequence ID" value="NZ_JAUTAL010000001.1"/>
</dbReference>
<dbReference type="Proteomes" id="UP001225072">
    <property type="component" value="Unassembled WGS sequence"/>
</dbReference>
<evidence type="ECO:0008006" key="3">
    <source>
        <dbReference type="Google" id="ProtNLM"/>
    </source>
</evidence>
<keyword evidence="2" id="KW-1185">Reference proteome</keyword>
<sequence>MKKIKPLRQAFGAGEYECIDFPKKISNIRISRILYGDTMGCLRCFPHGIETVNSRQNKIQKNWKKYRNVQWKAKL</sequence>